<evidence type="ECO:0000259" key="2">
    <source>
        <dbReference type="Pfam" id="PF13649"/>
    </source>
</evidence>
<keyword evidence="3" id="KW-0489">Methyltransferase</keyword>
<dbReference type="Proteomes" id="UP001242732">
    <property type="component" value="Chromosome"/>
</dbReference>
<dbReference type="PANTHER" id="PTHR43861">
    <property type="entry name" value="TRANS-ACONITATE 2-METHYLTRANSFERASE-RELATED"/>
    <property type="match status" value="1"/>
</dbReference>
<dbReference type="InterPro" id="IPR041698">
    <property type="entry name" value="Methyltransf_25"/>
</dbReference>
<dbReference type="CDD" id="cd02440">
    <property type="entry name" value="AdoMet_MTases"/>
    <property type="match status" value="1"/>
</dbReference>
<dbReference type="GO" id="GO:0008168">
    <property type="term" value="F:methyltransferase activity"/>
    <property type="evidence" value="ECO:0007669"/>
    <property type="project" value="UniProtKB-KW"/>
</dbReference>
<keyword evidence="1 3" id="KW-0808">Transferase</keyword>
<feature type="domain" description="Methyltransferase" evidence="2">
    <location>
        <begin position="50"/>
        <end position="141"/>
    </location>
</feature>
<reference evidence="3 4" key="1">
    <citation type="submission" date="2023-06" db="EMBL/GenBank/DDBJ databases">
        <authorList>
            <person name="Ham H."/>
            <person name="Park D.S."/>
        </authorList>
    </citation>
    <scope>NUCLEOTIDE SEQUENCE [LARGE SCALE GENOMIC DNA]</scope>
    <source>
        <strain evidence="3 4">KACC 17005</strain>
    </source>
</reference>
<dbReference type="Gene3D" id="3.40.50.150">
    <property type="entry name" value="Vaccinia Virus protein VP39"/>
    <property type="match status" value="1"/>
</dbReference>
<gene>
    <name evidence="3" type="ORF">QRO08_08620</name>
</gene>
<proteinExistence type="predicted"/>
<dbReference type="GO" id="GO:0032259">
    <property type="term" value="P:methylation"/>
    <property type="evidence" value="ECO:0007669"/>
    <property type="project" value="UniProtKB-KW"/>
</dbReference>
<protein>
    <submittedName>
        <fullName evidence="3">Class I SAM-dependent methyltransferase</fullName>
        <ecNumber evidence="3">2.1.1.-</ecNumber>
    </submittedName>
</protein>
<dbReference type="GeneID" id="79791955"/>
<dbReference type="InterPro" id="IPR029063">
    <property type="entry name" value="SAM-dependent_MTases_sf"/>
</dbReference>
<sequence>MLSGKWADSLKFSIGGLASFLGGRRWGPAHDEWLRPWLPLLRQHAGGGVIAELGCGNGADLAMLAAEGFSVVGVDRSPAAIAEAGKRISPQLLYRQDLREQFPVAAHNASAVIASLSLHYFSVEQTEEVMHRIRDCLAPGGIFLCRVNSTQDVHFGAAGHRPVGEGQYLVHGQLKRFFDEASARSLCGEGWDVISIQEKTIQRYALPKVVWEIVARRSG</sequence>
<evidence type="ECO:0000313" key="3">
    <source>
        <dbReference type="EMBL" id="WIY50613.1"/>
    </source>
</evidence>
<evidence type="ECO:0000256" key="1">
    <source>
        <dbReference type="ARBA" id="ARBA00022679"/>
    </source>
</evidence>
<dbReference type="EC" id="2.1.1.-" evidence="3"/>
<evidence type="ECO:0000313" key="4">
    <source>
        <dbReference type="Proteomes" id="UP001242732"/>
    </source>
</evidence>
<name>A0ABY9AUX2_PARCI</name>
<organism evidence="3 4">
    <name type="scientific">Paracidovorax citrulli</name>
    <name type="common">Acidovorax citrulli</name>
    <dbReference type="NCBI Taxonomy" id="80869"/>
    <lineage>
        <taxon>Bacteria</taxon>
        <taxon>Pseudomonadati</taxon>
        <taxon>Pseudomonadota</taxon>
        <taxon>Betaproteobacteria</taxon>
        <taxon>Burkholderiales</taxon>
        <taxon>Comamonadaceae</taxon>
        <taxon>Paracidovorax</taxon>
    </lineage>
</organism>
<dbReference type="RefSeq" id="WP_011795255.1">
    <property type="nucleotide sequence ID" value="NZ_CP023687.1"/>
</dbReference>
<keyword evidence="4" id="KW-1185">Reference proteome</keyword>
<dbReference type="SUPFAM" id="SSF53335">
    <property type="entry name" value="S-adenosyl-L-methionine-dependent methyltransferases"/>
    <property type="match status" value="1"/>
</dbReference>
<dbReference type="Pfam" id="PF13649">
    <property type="entry name" value="Methyltransf_25"/>
    <property type="match status" value="1"/>
</dbReference>
<accession>A0ABY9AUX2</accession>
<dbReference type="EMBL" id="CP127363">
    <property type="protein sequence ID" value="WIY50613.1"/>
    <property type="molecule type" value="Genomic_DNA"/>
</dbReference>